<feature type="compositionally biased region" description="Basic residues" evidence="2">
    <location>
        <begin position="278"/>
        <end position="296"/>
    </location>
</feature>
<feature type="compositionally biased region" description="Polar residues" evidence="2">
    <location>
        <begin position="68"/>
        <end position="77"/>
    </location>
</feature>
<feature type="compositionally biased region" description="Polar residues" evidence="2">
    <location>
        <begin position="344"/>
        <end position="360"/>
    </location>
</feature>
<accession>A0AA38UI93</accession>
<keyword evidence="4" id="KW-1185">Reference proteome</keyword>
<feature type="region of interest" description="Disordered" evidence="2">
    <location>
        <begin position="1666"/>
        <end position="1726"/>
    </location>
</feature>
<feature type="compositionally biased region" description="Low complexity" evidence="2">
    <location>
        <begin position="1275"/>
        <end position="1289"/>
    </location>
</feature>
<feature type="region of interest" description="Disordered" evidence="2">
    <location>
        <begin position="843"/>
        <end position="920"/>
    </location>
</feature>
<dbReference type="PRINTS" id="PR01217">
    <property type="entry name" value="PRICHEXTENSN"/>
</dbReference>
<feature type="region of interest" description="Disordered" evidence="2">
    <location>
        <begin position="1379"/>
        <end position="1411"/>
    </location>
</feature>
<feature type="compositionally biased region" description="Basic residues" evidence="2">
    <location>
        <begin position="1520"/>
        <end position="1529"/>
    </location>
</feature>
<feature type="compositionally biased region" description="Polar residues" evidence="2">
    <location>
        <begin position="521"/>
        <end position="532"/>
    </location>
</feature>
<protein>
    <submittedName>
        <fullName evidence="3">Uncharacterized protein</fullName>
    </submittedName>
</protein>
<evidence type="ECO:0000313" key="3">
    <source>
        <dbReference type="EMBL" id="KAJ3839312.1"/>
    </source>
</evidence>
<feature type="region of interest" description="Disordered" evidence="2">
    <location>
        <begin position="1216"/>
        <end position="1256"/>
    </location>
</feature>
<feature type="region of interest" description="Disordered" evidence="2">
    <location>
        <begin position="1494"/>
        <end position="1553"/>
    </location>
</feature>
<gene>
    <name evidence="3" type="ORF">F5878DRAFT_660394</name>
</gene>
<feature type="compositionally biased region" description="Low complexity" evidence="2">
    <location>
        <begin position="858"/>
        <end position="876"/>
    </location>
</feature>
<feature type="compositionally biased region" description="Polar residues" evidence="2">
    <location>
        <begin position="379"/>
        <end position="399"/>
    </location>
</feature>
<comment type="caution">
    <text evidence="3">The sequence shown here is derived from an EMBL/GenBank/DDBJ whole genome shotgun (WGS) entry which is preliminary data.</text>
</comment>
<feature type="compositionally biased region" description="Low complexity" evidence="2">
    <location>
        <begin position="653"/>
        <end position="665"/>
    </location>
</feature>
<sequence>MERQKNVSSSSSGSITDSGVEFHKIKKDRGTGLAKGNLNFPLDGISPPLPEKDNYSRTRHLSHLPNAKPSTIIPTSRTKSHSRSQPHSFSISTPPATLVKLLRAQESTTKETKALLNAALSQLDTASARATKAEAQLYARETTSLLSHTQLTEHAARAEEAASRARREAERYKQQLWWKEEEIRKEKERVKAEERLRAEAEKEAERARSLARKWRGEGRMLKAREAGRLEGFDEGLKRGRLVIAAALNASDSGYSDRRLVGDGAAYIEEYNEEQPNQARRRKEQSRSRNARSRRTKPSSSAPPSRRERDELSTQPPPSELVQPEPRPLPEPAHEPPLPPPSIPDSNVTLRRARSIQTDPSLIQPERTRSHTSTRSSRSGQFQTVAPSPPVTYSSHHSSQPPVIVHESPPPPPPSPPPPVFPEPAPTMPEPEFYAFPPSDALPNSEPQQQQTDPSPIPIPLPISQVPFAPGILPPDPSMLQHGEFTFPEPEPEPPVQPTYFPMPAPPVRVIVTPAEEDRDVQTPSTVTSMTNEHSLKGLDSLRNFPAVTSRAGSAASAGSGGSAGPSRILGGGFDPDLLSTIHEHSREGTAFGEEDFGSVKGMSPRNVEEWRRSLGGTYSPADDSGNNLLRPPSSNSNSRRRRPPPLDLDADLSRQLSSGSTSSRSININIEPPSHPGSPSNHREHQNVHSHPRSQDYRYSYTTNENPPQDDAFLSPHHAPLTLSAEPDEVPVIPRIKEESEDDEEYDDYDSKSFDQQTYSSAQMYPIPIVDSLPPGFMPTPGGGHLVPLKRQSQGGTVPAQMASVGYISGSGVTGQSRGVPGGFYAHANNTDSQNARVPYNASSIRHNSDGYSRRRSSGSSSHSGSTTGSTSSSGTEMTRPMKYSRSKSAASSRRTSDGLTSTFPPTLMSDGGYDSNNDGHINGNSLGGIYAMPTNNQNNVNRTMMRNMSQHGSVGTVPAAAAIGHRSRMPASMPEPSVPQYGLDTMPEPSIPQYPYNSSNARYSTREDPPTSFSMPEPAVPLYPSAGSANSSLDGQRNVVAGVGGRQRSLKRSKGNVSRVGMEMPEPSVPQYPTSNARGYGTQTPGRDANGGSRVTAANVSMPEPSVHQYNTPNQGHAAAYQTPGGSSRMIPPAMSMPEPGAMEYPQNAYQTPGGGSRMIPPAMSMPEPTANGYSSNVYQTPGASNTSSRMTPAVVSMPEPNVPPQHEHREPYAHYQTQTPGGGTAGASRMIPPAISMPEPSVGPSKLTGTSTPASVASRITAPAISMPEPSVGSNATANTTPAGGTSRMTAPVMPMPEPSLGPTANGTAAGRSRMTAPMVPMPEPSVGSNVSHTPAGETNSRMTVPVLSMPEPSVGTSTLTGTPSGGTSRMTAPVIPMPEPSLGRSDVSPLATEPGSQMPGSFTPGQSSSASVPLFIPPGVSMPEPTVPQYNSAATPQNTVSMPEPSVPQFGINGGSSPAGGSLSRITAPAVPMPEPNVPQVIPQEVVAPPADGESRMTAPAMSMPEPAVSAKPLTKAQKKKQKKKGGISMPEPEVPQYDIPSTAGAGGSSVVTMPEPSVPSYDTQSTTPGGGSSRMIPPTIPMPEPSSNVTAPVVPMPVPSIGTPSLSIGGSMLPPSSPAMSASGWGLGTSSGWGFDGAAGSGGPNTPNMSNHRMSMHAGTTPVTVTQPLPVPNPISGPLRKGLGMGSSSTSNVDSTTRRNTEANKGSKKSARARGMTSAWGN</sequence>
<feature type="region of interest" description="Disordered" evidence="2">
    <location>
        <begin position="1268"/>
        <end position="1293"/>
    </location>
</feature>
<feature type="region of interest" description="Disordered" evidence="2">
    <location>
        <begin position="270"/>
        <end position="502"/>
    </location>
</feature>
<feature type="region of interest" description="Disordered" evidence="2">
    <location>
        <begin position="1"/>
        <end position="92"/>
    </location>
</feature>
<evidence type="ECO:0000256" key="2">
    <source>
        <dbReference type="SAM" id="MobiDB-lite"/>
    </source>
</evidence>
<evidence type="ECO:0000313" key="4">
    <source>
        <dbReference type="Proteomes" id="UP001163846"/>
    </source>
</evidence>
<name>A0AA38UI93_9AGAR</name>
<reference evidence="3" key="1">
    <citation type="submission" date="2022-08" db="EMBL/GenBank/DDBJ databases">
        <authorList>
            <consortium name="DOE Joint Genome Institute"/>
            <person name="Min B."/>
            <person name="Riley R."/>
            <person name="Sierra-Patev S."/>
            <person name="Naranjo-Ortiz M."/>
            <person name="Looney B."/>
            <person name="Konkel Z."/>
            <person name="Slot J.C."/>
            <person name="Sakamoto Y."/>
            <person name="Steenwyk J.L."/>
            <person name="Rokas A."/>
            <person name="Carro J."/>
            <person name="Camarero S."/>
            <person name="Ferreira P."/>
            <person name="Molpeceres G."/>
            <person name="Ruiz-Duenas F.J."/>
            <person name="Serrano A."/>
            <person name="Henrissat B."/>
            <person name="Drula E."/>
            <person name="Hughes K.W."/>
            <person name="Mata J.L."/>
            <person name="Ishikawa N.K."/>
            <person name="Vargas-Isla R."/>
            <person name="Ushijima S."/>
            <person name="Smith C.A."/>
            <person name="Ahrendt S."/>
            <person name="Andreopoulos W."/>
            <person name="He G."/>
            <person name="Labutti K."/>
            <person name="Lipzen A."/>
            <person name="Ng V."/>
            <person name="Sandor L."/>
            <person name="Barry K."/>
            <person name="Martinez A.T."/>
            <person name="Xiao Y."/>
            <person name="Gibbons J.G."/>
            <person name="Terashima K."/>
            <person name="Hibbett D.S."/>
            <person name="Grigoriev I.V."/>
        </authorList>
    </citation>
    <scope>NUCLEOTIDE SEQUENCE</scope>
    <source>
        <strain evidence="3">TFB9207</strain>
    </source>
</reference>
<feature type="compositionally biased region" description="Pro residues" evidence="2">
    <location>
        <begin position="407"/>
        <end position="428"/>
    </location>
</feature>
<feature type="region of interest" description="Disordered" evidence="2">
    <location>
        <begin position="515"/>
        <end position="717"/>
    </location>
</feature>
<feature type="coiled-coil region" evidence="1">
    <location>
        <begin position="116"/>
        <end position="217"/>
    </location>
</feature>
<evidence type="ECO:0000256" key="1">
    <source>
        <dbReference type="SAM" id="Coils"/>
    </source>
</evidence>
<feature type="compositionally biased region" description="Low complexity" evidence="2">
    <location>
        <begin position="626"/>
        <end position="637"/>
    </location>
</feature>
<feature type="compositionally biased region" description="Gly residues" evidence="2">
    <location>
        <begin position="558"/>
        <end position="573"/>
    </location>
</feature>
<keyword evidence="1" id="KW-0175">Coiled coil</keyword>
<dbReference type="EMBL" id="MU806135">
    <property type="protein sequence ID" value="KAJ3839312.1"/>
    <property type="molecule type" value="Genomic_DNA"/>
</dbReference>
<feature type="compositionally biased region" description="Polar residues" evidence="2">
    <location>
        <begin position="1690"/>
        <end position="1699"/>
    </location>
</feature>
<feature type="region of interest" description="Disordered" evidence="2">
    <location>
        <begin position="1045"/>
        <end position="1076"/>
    </location>
</feature>
<feature type="compositionally biased region" description="Low complexity" evidence="2">
    <location>
        <begin position="1356"/>
        <end position="1371"/>
    </location>
</feature>
<organism evidence="3 4">
    <name type="scientific">Lentinula raphanica</name>
    <dbReference type="NCBI Taxonomy" id="153919"/>
    <lineage>
        <taxon>Eukaryota</taxon>
        <taxon>Fungi</taxon>
        <taxon>Dikarya</taxon>
        <taxon>Basidiomycota</taxon>
        <taxon>Agaricomycotina</taxon>
        <taxon>Agaricomycetes</taxon>
        <taxon>Agaricomycetidae</taxon>
        <taxon>Agaricales</taxon>
        <taxon>Marasmiineae</taxon>
        <taxon>Omphalotaceae</taxon>
        <taxon>Lentinula</taxon>
    </lineage>
</organism>
<feature type="compositionally biased region" description="Pro residues" evidence="2">
    <location>
        <begin position="314"/>
        <end position="342"/>
    </location>
</feature>
<dbReference type="Proteomes" id="UP001163846">
    <property type="component" value="Unassembled WGS sequence"/>
</dbReference>
<proteinExistence type="predicted"/>
<feature type="region of interest" description="Disordered" evidence="2">
    <location>
        <begin position="1353"/>
        <end position="1372"/>
    </location>
</feature>
<feature type="compositionally biased region" description="Pro residues" evidence="2">
    <location>
        <begin position="492"/>
        <end position="502"/>
    </location>
</feature>
<feature type="compositionally biased region" description="Polar residues" evidence="2">
    <location>
        <begin position="1397"/>
        <end position="1411"/>
    </location>
</feature>